<dbReference type="Gene3D" id="1.10.10.10">
    <property type="entry name" value="Winged helix-like DNA-binding domain superfamily/Winged helix DNA-binding domain"/>
    <property type="match status" value="1"/>
</dbReference>
<dbReference type="Pfam" id="PF21906">
    <property type="entry name" value="WHD_NrtR"/>
    <property type="match status" value="1"/>
</dbReference>
<evidence type="ECO:0000256" key="2">
    <source>
        <dbReference type="RuleBase" id="RU003476"/>
    </source>
</evidence>
<evidence type="ECO:0000256" key="1">
    <source>
        <dbReference type="ARBA" id="ARBA00022801"/>
    </source>
</evidence>
<comment type="similarity">
    <text evidence="2">Belongs to the Nudix hydrolase family.</text>
</comment>
<dbReference type="PROSITE" id="PS51462">
    <property type="entry name" value="NUDIX"/>
    <property type="match status" value="1"/>
</dbReference>
<organism evidence="4 5">
    <name type="scientific">Aureibacter tunicatorum</name>
    <dbReference type="NCBI Taxonomy" id="866807"/>
    <lineage>
        <taxon>Bacteria</taxon>
        <taxon>Pseudomonadati</taxon>
        <taxon>Bacteroidota</taxon>
        <taxon>Cytophagia</taxon>
        <taxon>Cytophagales</taxon>
        <taxon>Persicobacteraceae</taxon>
        <taxon>Aureibacter</taxon>
    </lineage>
</organism>
<name>A0AAE3XKV1_9BACT</name>
<dbReference type="InterPro" id="IPR020476">
    <property type="entry name" value="Nudix_hydrolase"/>
</dbReference>
<dbReference type="InterPro" id="IPR036388">
    <property type="entry name" value="WH-like_DNA-bd_sf"/>
</dbReference>
<sequence length="230" mass="26520">MEQNQNIRIAVDAVVFGYKEKQIYILLIKQKFGPFQGKWALPGGFVKDGEGLQDAVLRELKEETGVRTNYLEQLYTFGDQVNRDPRGQVISVAHLGLVNPSKFTLEADTDAETAQWFLLDDIPELAYDHLDILNTGIRRLQSKLHYQPVGFDLLDKEFPFSDLEALYQSILQKKIDRRNFRKKILSFGILHETDKIHQTGSGRPGKLFTFNETKYKELVEQGIHFEIKFA</sequence>
<dbReference type="CDD" id="cd18873">
    <property type="entry name" value="NUDIX_NadM_like"/>
    <property type="match status" value="1"/>
</dbReference>
<dbReference type="InterPro" id="IPR000086">
    <property type="entry name" value="NUDIX_hydrolase_dom"/>
</dbReference>
<dbReference type="InterPro" id="IPR054105">
    <property type="entry name" value="WHD_NrtR"/>
</dbReference>
<comment type="caution">
    <text evidence="4">The sequence shown here is derived from an EMBL/GenBank/DDBJ whole genome shotgun (WGS) entry which is preliminary data.</text>
</comment>
<dbReference type="PROSITE" id="PS00893">
    <property type="entry name" value="NUDIX_BOX"/>
    <property type="match status" value="1"/>
</dbReference>
<proteinExistence type="inferred from homology"/>
<dbReference type="SUPFAM" id="SSF46785">
    <property type="entry name" value="Winged helix' DNA-binding domain"/>
    <property type="match status" value="1"/>
</dbReference>
<dbReference type="InterPro" id="IPR015797">
    <property type="entry name" value="NUDIX_hydrolase-like_dom_sf"/>
</dbReference>
<evidence type="ECO:0000313" key="5">
    <source>
        <dbReference type="Proteomes" id="UP001185092"/>
    </source>
</evidence>
<dbReference type="EMBL" id="JAVDQD010000001">
    <property type="protein sequence ID" value="MDR6237601.1"/>
    <property type="molecule type" value="Genomic_DNA"/>
</dbReference>
<evidence type="ECO:0000259" key="3">
    <source>
        <dbReference type="PROSITE" id="PS51462"/>
    </source>
</evidence>
<evidence type="ECO:0000313" key="4">
    <source>
        <dbReference type="EMBL" id="MDR6237601.1"/>
    </source>
</evidence>
<keyword evidence="5" id="KW-1185">Reference proteome</keyword>
<dbReference type="InterPro" id="IPR020084">
    <property type="entry name" value="NUDIX_hydrolase_CS"/>
</dbReference>
<accession>A0AAE3XKV1</accession>
<dbReference type="RefSeq" id="WP_309937068.1">
    <property type="nucleotide sequence ID" value="NZ_AP025305.1"/>
</dbReference>
<keyword evidence="1 2" id="KW-0378">Hydrolase</keyword>
<dbReference type="SUPFAM" id="SSF55811">
    <property type="entry name" value="Nudix"/>
    <property type="match status" value="1"/>
</dbReference>
<protein>
    <submittedName>
        <fullName evidence="4">8-oxo-dGTP diphosphatase</fullName>
        <ecNumber evidence="4">3.6.1.55</ecNumber>
    </submittedName>
</protein>
<dbReference type="Gene3D" id="3.90.79.10">
    <property type="entry name" value="Nucleoside Triphosphate Pyrophosphohydrolase"/>
    <property type="match status" value="1"/>
</dbReference>
<dbReference type="PANTHER" id="PTHR43736:SF4">
    <property type="entry name" value="SLR1690 PROTEIN"/>
    <property type="match status" value="1"/>
</dbReference>
<dbReference type="EC" id="3.6.1.55" evidence="4"/>
<dbReference type="PANTHER" id="PTHR43736">
    <property type="entry name" value="ADP-RIBOSE PYROPHOSPHATASE"/>
    <property type="match status" value="1"/>
</dbReference>
<dbReference type="AlphaFoldDB" id="A0AAE3XKV1"/>
<dbReference type="PRINTS" id="PR00502">
    <property type="entry name" value="NUDIXFAMILY"/>
</dbReference>
<dbReference type="GO" id="GO:0035539">
    <property type="term" value="F:8-oxo-7,8-dihydrodeoxyguanosine triphosphate pyrophosphatase activity"/>
    <property type="evidence" value="ECO:0007669"/>
    <property type="project" value="UniProtKB-EC"/>
</dbReference>
<dbReference type="Proteomes" id="UP001185092">
    <property type="component" value="Unassembled WGS sequence"/>
</dbReference>
<reference evidence="4" key="1">
    <citation type="submission" date="2023-07" db="EMBL/GenBank/DDBJ databases">
        <title>Genomic Encyclopedia of Type Strains, Phase IV (KMG-IV): sequencing the most valuable type-strain genomes for metagenomic binning, comparative biology and taxonomic classification.</title>
        <authorList>
            <person name="Goeker M."/>
        </authorList>
    </citation>
    <scope>NUCLEOTIDE SEQUENCE</scope>
    <source>
        <strain evidence="4">DSM 26174</strain>
    </source>
</reference>
<dbReference type="Pfam" id="PF00293">
    <property type="entry name" value="NUDIX"/>
    <property type="match status" value="1"/>
</dbReference>
<gene>
    <name evidence="4" type="ORF">HNQ88_000577</name>
</gene>
<feature type="domain" description="Nudix hydrolase" evidence="3">
    <location>
        <begin position="6"/>
        <end position="140"/>
    </location>
</feature>
<dbReference type="InterPro" id="IPR036390">
    <property type="entry name" value="WH_DNA-bd_sf"/>
</dbReference>